<dbReference type="Proteomes" id="UP000629468">
    <property type="component" value="Unassembled WGS sequence"/>
</dbReference>
<protein>
    <submittedName>
        <fullName evidence="1">Uncharacterized protein</fullName>
    </submittedName>
</protein>
<gene>
    <name evidence="1" type="ORF">Agabi119p4_11390</name>
</gene>
<dbReference type="AlphaFoldDB" id="A0A8H7C036"/>
<proteinExistence type="predicted"/>
<dbReference type="EMBL" id="JABXXO010000016">
    <property type="protein sequence ID" value="KAF7759695.1"/>
    <property type="molecule type" value="Genomic_DNA"/>
</dbReference>
<evidence type="ECO:0000313" key="1">
    <source>
        <dbReference type="EMBL" id="KAF7759695.1"/>
    </source>
</evidence>
<sequence length="76" mass="8838">MCKHEVVGDYYRGCGHFHLRYFTGKVSDCDLTVCKTSKKHAHGNKKNCDCPEVIVEDRKVENLFQNPFSQCQRTTR</sequence>
<accession>A0A8H7C036</accession>
<organism evidence="1 2">
    <name type="scientific">Agaricus bisporus var. burnettii</name>
    <dbReference type="NCBI Taxonomy" id="192524"/>
    <lineage>
        <taxon>Eukaryota</taxon>
        <taxon>Fungi</taxon>
        <taxon>Dikarya</taxon>
        <taxon>Basidiomycota</taxon>
        <taxon>Agaricomycotina</taxon>
        <taxon>Agaricomycetes</taxon>
        <taxon>Agaricomycetidae</taxon>
        <taxon>Agaricales</taxon>
        <taxon>Agaricineae</taxon>
        <taxon>Agaricaceae</taxon>
        <taxon>Agaricus</taxon>
    </lineage>
</organism>
<comment type="caution">
    <text evidence="1">The sequence shown here is derived from an EMBL/GenBank/DDBJ whole genome shotgun (WGS) entry which is preliminary data.</text>
</comment>
<evidence type="ECO:0000313" key="2">
    <source>
        <dbReference type="Proteomes" id="UP000629468"/>
    </source>
</evidence>
<reference evidence="1 2" key="1">
    <citation type="journal article" name="Sci. Rep.">
        <title>Telomere-to-telomere assembled and centromere annotated genomes of the two main subspecies of the button mushroom Agaricus bisporus reveal especially polymorphic chromosome ends.</title>
        <authorList>
            <person name="Sonnenberg A.S.M."/>
            <person name="Sedaghat-Telgerd N."/>
            <person name="Lavrijssen B."/>
            <person name="Ohm R.A."/>
            <person name="Hendrickx P.M."/>
            <person name="Scholtmeijer K."/>
            <person name="Baars J.J.P."/>
            <person name="van Peer A."/>
        </authorList>
    </citation>
    <scope>NUCLEOTIDE SEQUENCE [LARGE SCALE GENOMIC DNA]</scope>
    <source>
        <strain evidence="1 2">H119_p4</strain>
    </source>
</reference>
<name>A0A8H7C036_AGABI</name>
<dbReference type="OMA" id="GCGHFHG"/>